<dbReference type="Proteomes" id="UP000189431">
    <property type="component" value="Unassembled WGS sequence"/>
</dbReference>
<dbReference type="Pfam" id="PF04077">
    <property type="entry name" value="DsrH"/>
    <property type="match status" value="1"/>
</dbReference>
<sequence>MLHIVKSSPYRDQALTLCLNYIDQDSVIVLISDAVLAGVDNSEWATRLFTGNHVVYLLSDDVHARGLGDKLHPSAVMVEMNKLVSLSVEHVTQMTW</sequence>
<dbReference type="InterPro" id="IPR007215">
    <property type="entry name" value="Sulphur_relay_TusB/DsrH"/>
</dbReference>
<dbReference type="InterPro" id="IPR027396">
    <property type="entry name" value="DsrEFH-like"/>
</dbReference>
<dbReference type="RefSeq" id="WP_077577183.1">
    <property type="nucleotide sequence ID" value="NZ_MUFR01000002.1"/>
</dbReference>
<accession>A0ABX3KUG2</accession>
<dbReference type="Gene3D" id="3.40.1260.10">
    <property type="entry name" value="DsrEFH-like"/>
    <property type="match status" value="1"/>
</dbReference>
<evidence type="ECO:0000313" key="1">
    <source>
        <dbReference type="EMBL" id="OOF35385.1"/>
    </source>
</evidence>
<evidence type="ECO:0000313" key="2">
    <source>
        <dbReference type="Proteomes" id="UP000189431"/>
    </source>
</evidence>
<comment type="caution">
    <text evidence="1">The sequence shown here is derived from an EMBL/GenBank/DDBJ whole genome shotgun (WGS) entry which is preliminary data.</text>
</comment>
<dbReference type="PANTHER" id="PTHR37526">
    <property type="entry name" value="PROTEIN TUSB"/>
    <property type="match status" value="1"/>
</dbReference>
<dbReference type="SUPFAM" id="SSF75169">
    <property type="entry name" value="DsrEFH-like"/>
    <property type="match status" value="1"/>
</dbReference>
<gene>
    <name evidence="1" type="ORF">BZJ21_01340</name>
</gene>
<reference evidence="2" key="1">
    <citation type="submission" date="2017-01" db="EMBL/GenBank/DDBJ databases">
        <title>Draft genome of the species Salinivibrio costicola subsp. alcaliphilus.</title>
        <authorList>
            <person name="Lopez-Hermoso C."/>
            <person name="De La Haba R."/>
            <person name="Sanchez-Porro C."/>
            <person name="Ventosa A."/>
        </authorList>
    </citation>
    <scope>NUCLEOTIDE SEQUENCE [LARGE SCALE GENOMIC DNA]</scope>
    <source>
        <strain evidence="2">CBH448</strain>
    </source>
</reference>
<name>A0ABX3KUG2_SALCS</name>
<dbReference type="EMBL" id="MUFR01000002">
    <property type="protein sequence ID" value="OOF35385.1"/>
    <property type="molecule type" value="Genomic_DNA"/>
</dbReference>
<dbReference type="PANTHER" id="PTHR37526:SF1">
    <property type="entry name" value="PROTEIN TUSB"/>
    <property type="match status" value="1"/>
</dbReference>
<dbReference type="NCBIfam" id="TIGR03011">
    <property type="entry name" value="sulf_tusB_dsrH"/>
    <property type="match status" value="1"/>
</dbReference>
<protein>
    <recommendedName>
        <fullName evidence="3">Sulfurtransferase complex subunit TusB</fullName>
    </recommendedName>
</protein>
<evidence type="ECO:0008006" key="3">
    <source>
        <dbReference type="Google" id="ProtNLM"/>
    </source>
</evidence>
<proteinExistence type="predicted"/>
<organism evidence="1 2">
    <name type="scientific">Salinivibrio costicola subsp. alcaliphilus</name>
    <dbReference type="NCBI Taxonomy" id="272773"/>
    <lineage>
        <taxon>Bacteria</taxon>
        <taxon>Pseudomonadati</taxon>
        <taxon>Pseudomonadota</taxon>
        <taxon>Gammaproteobacteria</taxon>
        <taxon>Vibrionales</taxon>
        <taxon>Vibrionaceae</taxon>
        <taxon>Salinivibrio</taxon>
    </lineage>
</organism>
<keyword evidence="2" id="KW-1185">Reference proteome</keyword>